<name>A0A7W3U2B3_9GAMM</name>
<dbReference type="AlphaFoldDB" id="A0A7W3U2B3"/>
<evidence type="ECO:0000313" key="2">
    <source>
        <dbReference type="Proteomes" id="UP000552587"/>
    </source>
</evidence>
<proteinExistence type="predicted"/>
<comment type="caution">
    <text evidence="1">The sequence shown here is derived from an EMBL/GenBank/DDBJ whole genome shotgun (WGS) entry which is preliminary data.</text>
</comment>
<dbReference type="Proteomes" id="UP000552587">
    <property type="component" value="Unassembled WGS sequence"/>
</dbReference>
<evidence type="ECO:0000313" key="1">
    <source>
        <dbReference type="EMBL" id="MBB1087594.1"/>
    </source>
</evidence>
<dbReference type="RefSeq" id="WP_182668372.1">
    <property type="nucleotide sequence ID" value="NZ_JACHTE010000002.1"/>
</dbReference>
<accession>A0A7W3U2B3</accession>
<protein>
    <submittedName>
        <fullName evidence="1">Uncharacterized protein</fullName>
    </submittedName>
</protein>
<keyword evidence="2" id="KW-1185">Reference proteome</keyword>
<dbReference type="EMBL" id="JACHTE010000002">
    <property type="protein sequence ID" value="MBB1087594.1"/>
    <property type="molecule type" value="Genomic_DNA"/>
</dbReference>
<gene>
    <name evidence="1" type="ORF">H4F99_03725</name>
</gene>
<reference evidence="1 2" key="1">
    <citation type="submission" date="2020-07" db="EMBL/GenBank/DDBJ databases">
        <authorList>
            <person name="Xu S."/>
            <person name="Li A."/>
        </authorList>
    </citation>
    <scope>NUCLEOTIDE SEQUENCE [LARGE SCALE GENOMIC DNA]</scope>
    <source>
        <strain evidence="1 2">SG-8</strain>
    </source>
</reference>
<sequence>MPQRPAVTNPGRFSPLDRAMDEMEHALTRLSPWDGRSRDGASQAWLGTTSARFCRQVLDALDWYPDVLPDNLDPVDVRRIMEDELETIERLCRRRDRLRRLSAHADAAVQSTGGNLMETVMEVYSLLARSGRARGITAVPGPDDPLA</sequence>
<organism evidence="1 2">
    <name type="scientific">Marilutibacter penaei</name>
    <dbReference type="NCBI Taxonomy" id="2759900"/>
    <lineage>
        <taxon>Bacteria</taxon>
        <taxon>Pseudomonadati</taxon>
        <taxon>Pseudomonadota</taxon>
        <taxon>Gammaproteobacteria</taxon>
        <taxon>Lysobacterales</taxon>
        <taxon>Lysobacteraceae</taxon>
        <taxon>Marilutibacter</taxon>
    </lineage>
</organism>